<dbReference type="AlphaFoldDB" id="A0A938XBS2"/>
<dbReference type="EMBL" id="JACJKS010000005">
    <property type="protein sequence ID" value="MBM6947930.1"/>
    <property type="molecule type" value="Genomic_DNA"/>
</dbReference>
<gene>
    <name evidence="1" type="ORF">H6A20_04520</name>
</gene>
<proteinExistence type="predicted"/>
<accession>A0A938XBS2</accession>
<organism evidence="1 2">
    <name type="scientific">Mordavella massiliensis</name>
    <dbReference type="NCBI Taxonomy" id="1871024"/>
    <lineage>
        <taxon>Bacteria</taxon>
        <taxon>Bacillati</taxon>
        <taxon>Bacillota</taxon>
        <taxon>Clostridia</taxon>
        <taxon>Eubacteriales</taxon>
        <taxon>Clostridiaceae</taxon>
        <taxon>Mordavella</taxon>
    </lineage>
</organism>
<dbReference type="RefSeq" id="WP_204905983.1">
    <property type="nucleotide sequence ID" value="NZ_JACJKS010000005.1"/>
</dbReference>
<protein>
    <submittedName>
        <fullName evidence="1">Uncharacterized protein</fullName>
    </submittedName>
</protein>
<sequence length="51" mass="6023">MKKQKLNYRFHDPNDPAVAAEYILKVFVEANQKKVEKVIRDASREKEENCT</sequence>
<dbReference type="Proteomes" id="UP000705508">
    <property type="component" value="Unassembled WGS sequence"/>
</dbReference>
<reference evidence="1" key="1">
    <citation type="submission" date="2020-08" db="EMBL/GenBank/DDBJ databases">
        <authorList>
            <person name="Cejkova D."/>
            <person name="Kubasova T."/>
            <person name="Jahodarova E."/>
            <person name="Rychlik I."/>
        </authorList>
    </citation>
    <scope>NUCLEOTIDE SEQUENCE</scope>
    <source>
        <strain evidence="1">An582</strain>
    </source>
</reference>
<evidence type="ECO:0000313" key="2">
    <source>
        <dbReference type="Proteomes" id="UP000705508"/>
    </source>
</evidence>
<name>A0A938XBS2_9CLOT</name>
<evidence type="ECO:0000313" key="1">
    <source>
        <dbReference type="EMBL" id="MBM6947930.1"/>
    </source>
</evidence>
<reference evidence="1" key="2">
    <citation type="journal article" date="2021" name="Sci. Rep.">
        <title>The distribution of antibiotic resistance genes in chicken gut microbiota commensals.</title>
        <authorList>
            <person name="Juricova H."/>
            <person name="Matiasovicova J."/>
            <person name="Kubasova T."/>
            <person name="Cejkova D."/>
            <person name="Rychlik I."/>
        </authorList>
    </citation>
    <scope>NUCLEOTIDE SEQUENCE</scope>
    <source>
        <strain evidence="1">An582</strain>
    </source>
</reference>
<comment type="caution">
    <text evidence="1">The sequence shown here is derived from an EMBL/GenBank/DDBJ whole genome shotgun (WGS) entry which is preliminary data.</text>
</comment>